<feature type="domain" description="AMP-dependent synthetase/ligase" evidence="4">
    <location>
        <begin position="25"/>
        <end position="385"/>
    </location>
</feature>
<evidence type="ECO:0000259" key="4">
    <source>
        <dbReference type="Pfam" id="PF00501"/>
    </source>
</evidence>
<dbReference type="SUPFAM" id="SSF56801">
    <property type="entry name" value="Acetyl-CoA synthetase-like"/>
    <property type="match status" value="1"/>
</dbReference>
<comment type="similarity">
    <text evidence="1">Belongs to the ATP-dependent AMP-binding enzyme family.</text>
</comment>
<keyword evidence="3" id="KW-1133">Transmembrane helix</keyword>
<reference evidence="6" key="1">
    <citation type="submission" date="2022-10" db="EMBL/GenBank/DDBJ databases">
        <title>The WGS of Solirubrobacter ginsenosidimutans DSM 21036.</title>
        <authorList>
            <person name="Jiang Z."/>
        </authorList>
    </citation>
    <scope>NUCLEOTIDE SEQUENCE</scope>
    <source>
        <strain evidence="6">DSM 21036</strain>
    </source>
</reference>
<dbReference type="Pfam" id="PF13193">
    <property type="entry name" value="AMP-binding_C"/>
    <property type="match status" value="1"/>
</dbReference>
<organism evidence="6 7">
    <name type="scientific">Solirubrobacter ginsenosidimutans</name>
    <dbReference type="NCBI Taxonomy" id="490573"/>
    <lineage>
        <taxon>Bacteria</taxon>
        <taxon>Bacillati</taxon>
        <taxon>Actinomycetota</taxon>
        <taxon>Thermoleophilia</taxon>
        <taxon>Solirubrobacterales</taxon>
        <taxon>Solirubrobacteraceae</taxon>
        <taxon>Solirubrobacter</taxon>
    </lineage>
</organism>
<evidence type="ECO:0000313" key="7">
    <source>
        <dbReference type="Proteomes" id="UP001149140"/>
    </source>
</evidence>
<dbReference type="InterPro" id="IPR042099">
    <property type="entry name" value="ANL_N_sf"/>
</dbReference>
<feature type="transmembrane region" description="Helical" evidence="3">
    <location>
        <begin position="217"/>
        <end position="238"/>
    </location>
</feature>
<dbReference type="FunFam" id="3.30.300.30:FF:000008">
    <property type="entry name" value="2,3-dihydroxybenzoate-AMP ligase"/>
    <property type="match status" value="1"/>
</dbReference>
<feature type="domain" description="AMP-binding enzyme C-terminal" evidence="5">
    <location>
        <begin position="436"/>
        <end position="511"/>
    </location>
</feature>
<dbReference type="RefSeq" id="WP_270039141.1">
    <property type="nucleotide sequence ID" value="NZ_JAPDOD010000005.1"/>
</dbReference>
<keyword evidence="2" id="KW-0436">Ligase</keyword>
<dbReference type="GO" id="GO:0031956">
    <property type="term" value="F:medium-chain fatty acid-CoA ligase activity"/>
    <property type="evidence" value="ECO:0007669"/>
    <property type="project" value="TreeGrafter"/>
</dbReference>
<evidence type="ECO:0000313" key="6">
    <source>
        <dbReference type="EMBL" id="MDA0160352.1"/>
    </source>
</evidence>
<protein>
    <submittedName>
        <fullName evidence="6">AMP-binding protein</fullName>
    </submittedName>
</protein>
<dbReference type="AlphaFoldDB" id="A0A9X3S0R4"/>
<keyword evidence="3" id="KW-0812">Transmembrane</keyword>
<dbReference type="InterPro" id="IPR045851">
    <property type="entry name" value="AMP-bd_C_sf"/>
</dbReference>
<evidence type="ECO:0000256" key="3">
    <source>
        <dbReference type="SAM" id="Phobius"/>
    </source>
</evidence>
<dbReference type="PANTHER" id="PTHR43201">
    <property type="entry name" value="ACYL-COA SYNTHETASE"/>
    <property type="match status" value="1"/>
</dbReference>
<dbReference type="Proteomes" id="UP001149140">
    <property type="component" value="Unassembled WGS sequence"/>
</dbReference>
<dbReference type="GO" id="GO:0006631">
    <property type="term" value="P:fatty acid metabolic process"/>
    <property type="evidence" value="ECO:0007669"/>
    <property type="project" value="TreeGrafter"/>
</dbReference>
<dbReference type="InterPro" id="IPR025110">
    <property type="entry name" value="AMP-bd_C"/>
</dbReference>
<dbReference type="EMBL" id="JAPDOD010000005">
    <property type="protein sequence ID" value="MDA0160352.1"/>
    <property type="molecule type" value="Genomic_DNA"/>
</dbReference>
<evidence type="ECO:0000256" key="1">
    <source>
        <dbReference type="ARBA" id="ARBA00006432"/>
    </source>
</evidence>
<name>A0A9X3S0R4_9ACTN</name>
<keyword evidence="7" id="KW-1185">Reference proteome</keyword>
<comment type="caution">
    <text evidence="6">The sequence shown here is derived from an EMBL/GenBank/DDBJ whole genome shotgun (WGS) entry which is preliminary data.</text>
</comment>
<evidence type="ECO:0000259" key="5">
    <source>
        <dbReference type="Pfam" id="PF13193"/>
    </source>
</evidence>
<dbReference type="Pfam" id="PF00501">
    <property type="entry name" value="AMP-binding"/>
    <property type="match status" value="1"/>
</dbReference>
<proteinExistence type="inferred from homology"/>
<dbReference type="InterPro" id="IPR020845">
    <property type="entry name" value="AMP-binding_CS"/>
</dbReference>
<keyword evidence="3" id="KW-0472">Membrane</keyword>
<dbReference type="Gene3D" id="3.40.50.12780">
    <property type="entry name" value="N-terminal domain of ligase-like"/>
    <property type="match status" value="1"/>
</dbReference>
<dbReference type="InterPro" id="IPR000873">
    <property type="entry name" value="AMP-dep_synth/lig_dom"/>
</dbReference>
<dbReference type="Gene3D" id="3.30.300.30">
    <property type="match status" value="1"/>
</dbReference>
<sequence>MTARTSERRAGFEVRRGIQEFLPLSARRSPDSVCMELPDGTRFTFEATNARVNRLANALAEDGIGHGSRVALMGVDSHRYFEACMAIMKLSATMVPLNFRLRRREVDTLLAKAEPAVLLHSDRYTELLEGIAESQPTLRQVICFEDGYEDVLTRGAETEPSNPRPDENDIAALAFTSGTTGLPKGVQQSFGMLTRLVSNNCIDYGPRSDDFWYCASPLFHVAGLAFPMMGIALGYRSLILPQFGAETVLRHIDREDGLTAVFLVPTMIASVLGVPGAREADWSRLRLISYGSAPMSPALLTDVMNLAGCDFLNCFGAGTEAGSQTTLGPGEHRRALAGATHLLGSIGKPAFGVELRLCDFDGNDVPRGEVGEIVTRSTTVMNGYLDMPEETDRVFIGDGWFRGGDLAYMDDEGYLFLKGRSKDMIIRGGENIYPVEIEHVLAEDPRIEYSAVVGVEDEHWGQTVRAWVLPVAGATITADELTELCTRNLAKYKVPDEFVFVDDLPRNASGKVLKRTLVTWEPAEHAR</sequence>
<accession>A0A9X3S0R4</accession>
<dbReference type="PROSITE" id="PS00455">
    <property type="entry name" value="AMP_BINDING"/>
    <property type="match status" value="1"/>
</dbReference>
<dbReference type="PANTHER" id="PTHR43201:SF5">
    <property type="entry name" value="MEDIUM-CHAIN ACYL-COA LIGASE ACSF2, MITOCHONDRIAL"/>
    <property type="match status" value="1"/>
</dbReference>
<gene>
    <name evidence="6" type="ORF">OM076_08755</name>
</gene>
<evidence type="ECO:0000256" key="2">
    <source>
        <dbReference type="ARBA" id="ARBA00022598"/>
    </source>
</evidence>